<comment type="caution">
    <text evidence="1">The sequence shown here is derived from an EMBL/GenBank/DDBJ whole genome shotgun (WGS) entry which is preliminary data.</text>
</comment>
<dbReference type="EMBL" id="JBHSIM010000013">
    <property type="protein sequence ID" value="MFC4832139.1"/>
    <property type="molecule type" value="Genomic_DNA"/>
</dbReference>
<dbReference type="Proteomes" id="UP001595909">
    <property type="component" value="Unassembled WGS sequence"/>
</dbReference>
<dbReference type="RefSeq" id="WP_274189737.1">
    <property type="nucleotide sequence ID" value="NZ_BAABHN010000013.1"/>
</dbReference>
<keyword evidence="2" id="KW-1185">Reference proteome</keyword>
<organism evidence="1 2">
    <name type="scientific">Actinomycetospora chibensis</name>
    <dbReference type="NCBI Taxonomy" id="663606"/>
    <lineage>
        <taxon>Bacteria</taxon>
        <taxon>Bacillati</taxon>
        <taxon>Actinomycetota</taxon>
        <taxon>Actinomycetes</taxon>
        <taxon>Pseudonocardiales</taxon>
        <taxon>Pseudonocardiaceae</taxon>
        <taxon>Actinomycetospora</taxon>
    </lineage>
</organism>
<protein>
    <submittedName>
        <fullName evidence="1">Uncharacterized protein</fullName>
    </submittedName>
</protein>
<sequence length="140" mass="16080">MANGELPLHPSNDPRFAGIPSQYPGGQDAYWRDYGVAAVWHGRESTRIELGLSEEEYQQRLRYFDLKKEVNRIVTALETSSGLDGRTISRWLVFEQGFPWRNACTYEDLQRLKDFLTDPGILKLLPSEPVPPRPPSPYFP</sequence>
<accession>A0ABV9REZ5</accession>
<name>A0ABV9REZ5_9PSEU</name>
<evidence type="ECO:0000313" key="2">
    <source>
        <dbReference type="Proteomes" id="UP001595909"/>
    </source>
</evidence>
<evidence type="ECO:0000313" key="1">
    <source>
        <dbReference type="EMBL" id="MFC4832139.1"/>
    </source>
</evidence>
<proteinExistence type="predicted"/>
<gene>
    <name evidence="1" type="ORF">ACFPEL_06935</name>
</gene>
<reference evidence="2" key="1">
    <citation type="journal article" date="2019" name="Int. J. Syst. Evol. Microbiol.">
        <title>The Global Catalogue of Microorganisms (GCM) 10K type strain sequencing project: providing services to taxonomists for standard genome sequencing and annotation.</title>
        <authorList>
            <consortium name="The Broad Institute Genomics Platform"/>
            <consortium name="The Broad Institute Genome Sequencing Center for Infectious Disease"/>
            <person name="Wu L."/>
            <person name="Ma J."/>
        </authorList>
    </citation>
    <scope>NUCLEOTIDE SEQUENCE [LARGE SCALE GENOMIC DNA]</scope>
    <source>
        <strain evidence="2">CCUG 50347</strain>
    </source>
</reference>